<dbReference type="RefSeq" id="WP_081268152.1">
    <property type="nucleotide sequence ID" value="NZ_LVHG01000044.1"/>
</dbReference>
<proteinExistence type="predicted"/>
<evidence type="ECO:0000313" key="2">
    <source>
        <dbReference type="Proteomes" id="UP000077852"/>
    </source>
</evidence>
<evidence type="ECO:0000313" key="1">
    <source>
        <dbReference type="EMBL" id="OAK63619.1"/>
    </source>
</evidence>
<dbReference type="AlphaFoldDB" id="A0AA91DQ50"/>
<sequence length="140" mass="15374">MFSDERKRAFLRGKCVSSTTRRLTQVVGLMLVAGLAGCADFFQQHRDFHDGWRTGEIVEIGRANEIRRSHRTDCRNMASADELAAARFATLIDRSTGQRHAHVVILDAVTSVNVGDTVSTNVVRWGTPIRVLSHAGAPSG</sequence>
<comment type="caution">
    <text evidence="1">The sequence shown here is derived from an EMBL/GenBank/DDBJ whole genome shotgun (WGS) entry which is preliminary data.</text>
</comment>
<reference evidence="1 2" key="1">
    <citation type="submission" date="2016-03" db="EMBL/GenBank/DDBJ databases">
        <title>Genome sequence of Variovorax paradoxus KB5.</title>
        <authorList>
            <person name="Jeong H."/>
            <person name="Hong C.E."/>
            <person name="Jo S.H."/>
            <person name="Park J.M."/>
        </authorList>
    </citation>
    <scope>NUCLEOTIDE SEQUENCE [LARGE SCALE GENOMIC DNA]</scope>
    <source>
        <strain evidence="1 2">KB5</strain>
    </source>
</reference>
<dbReference type="EMBL" id="LVHG01000044">
    <property type="protein sequence ID" value="OAK63619.1"/>
    <property type="molecule type" value="Genomic_DNA"/>
</dbReference>
<protein>
    <submittedName>
        <fullName evidence="1">Uncharacterized protein</fullName>
    </submittedName>
</protein>
<dbReference type="Proteomes" id="UP000077852">
    <property type="component" value="Unassembled WGS sequence"/>
</dbReference>
<accession>A0AA91DQ50</accession>
<name>A0AA91DQ50_VARPD</name>
<gene>
    <name evidence="1" type="ORF">A3K87_16160</name>
</gene>
<organism evidence="1 2">
    <name type="scientific">Variovorax paradoxus</name>
    <dbReference type="NCBI Taxonomy" id="34073"/>
    <lineage>
        <taxon>Bacteria</taxon>
        <taxon>Pseudomonadati</taxon>
        <taxon>Pseudomonadota</taxon>
        <taxon>Betaproteobacteria</taxon>
        <taxon>Burkholderiales</taxon>
        <taxon>Comamonadaceae</taxon>
        <taxon>Variovorax</taxon>
    </lineage>
</organism>